<sequence length="105" mass="11226">MTFLALLLLLVSCDSLSSVRAASNQVSCKRTEECTPDVITCSPEAPAECLNNGCQCIPRVAVKATKGFPCQTTEDCDSKAVRCTPEAPLACLDNVCQCIPDPTYH</sequence>
<dbReference type="EMBL" id="CAWUPB010000913">
    <property type="protein sequence ID" value="CAK7329497.1"/>
    <property type="molecule type" value="Genomic_DNA"/>
</dbReference>
<keyword evidence="3" id="KW-1185">Reference proteome</keyword>
<comment type="caution">
    <text evidence="2">The sequence shown here is derived from an EMBL/GenBank/DDBJ whole genome shotgun (WGS) entry which is preliminary data.</text>
</comment>
<protein>
    <submittedName>
        <fullName evidence="2">Uncharacterized protein</fullName>
    </submittedName>
</protein>
<feature type="signal peptide" evidence="1">
    <location>
        <begin position="1"/>
        <end position="21"/>
    </location>
</feature>
<reference evidence="2 3" key="1">
    <citation type="submission" date="2024-01" db="EMBL/GenBank/DDBJ databases">
        <authorList>
            <person name="Waweru B."/>
        </authorList>
    </citation>
    <scope>NUCLEOTIDE SEQUENCE [LARGE SCALE GENOMIC DNA]</scope>
</reference>
<dbReference type="Proteomes" id="UP001314170">
    <property type="component" value="Unassembled WGS sequence"/>
</dbReference>
<keyword evidence="1" id="KW-0732">Signal</keyword>
<name>A0AAV1R8Y9_9ROSI</name>
<evidence type="ECO:0000313" key="3">
    <source>
        <dbReference type="Proteomes" id="UP001314170"/>
    </source>
</evidence>
<evidence type="ECO:0000256" key="1">
    <source>
        <dbReference type="SAM" id="SignalP"/>
    </source>
</evidence>
<evidence type="ECO:0000313" key="2">
    <source>
        <dbReference type="EMBL" id="CAK7329497.1"/>
    </source>
</evidence>
<organism evidence="2 3">
    <name type="scientific">Dovyalis caffra</name>
    <dbReference type="NCBI Taxonomy" id="77055"/>
    <lineage>
        <taxon>Eukaryota</taxon>
        <taxon>Viridiplantae</taxon>
        <taxon>Streptophyta</taxon>
        <taxon>Embryophyta</taxon>
        <taxon>Tracheophyta</taxon>
        <taxon>Spermatophyta</taxon>
        <taxon>Magnoliopsida</taxon>
        <taxon>eudicotyledons</taxon>
        <taxon>Gunneridae</taxon>
        <taxon>Pentapetalae</taxon>
        <taxon>rosids</taxon>
        <taxon>fabids</taxon>
        <taxon>Malpighiales</taxon>
        <taxon>Salicaceae</taxon>
        <taxon>Flacourtieae</taxon>
        <taxon>Dovyalis</taxon>
    </lineage>
</organism>
<accession>A0AAV1R8Y9</accession>
<feature type="chain" id="PRO_5043326318" evidence="1">
    <location>
        <begin position="22"/>
        <end position="105"/>
    </location>
</feature>
<dbReference type="AlphaFoldDB" id="A0AAV1R8Y9"/>
<gene>
    <name evidence="2" type="ORF">DCAF_LOCUS7252</name>
</gene>
<proteinExistence type="predicted"/>